<dbReference type="RefSeq" id="WP_156087474.1">
    <property type="nucleotide sequence ID" value="NZ_BAABYW010000002.1"/>
</dbReference>
<evidence type="ECO:0000313" key="1">
    <source>
        <dbReference type="EMBL" id="GAA6411595.1"/>
    </source>
</evidence>
<dbReference type="EMBL" id="BAABYW010000002">
    <property type="protein sequence ID" value="GAA6411595.1"/>
    <property type="molecule type" value="Genomic_DNA"/>
</dbReference>
<protein>
    <submittedName>
        <fullName evidence="1">Uncharacterized protein</fullName>
    </submittedName>
</protein>
<sequence>MAKKKNMQNSLFEWAYTNRKMGSKTADILKSVGEVNKLLSSAGKKKK</sequence>
<keyword evidence="2" id="KW-1185">Reference proteome</keyword>
<comment type="caution">
    <text evidence="1">The sequence shown here is derived from an EMBL/GenBank/DDBJ whole genome shotgun (WGS) entry which is preliminary data.</text>
</comment>
<dbReference type="Proteomes" id="UP001600943">
    <property type="component" value="Unassembled WGS sequence"/>
</dbReference>
<gene>
    <name evidence="1" type="ORF">K040078D81_57120</name>
</gene>
<organism evidence="1 2">
    <name type="scientific">Blautia hominis</name>
    <dbReference type="NCBI Taxonomy" id="2025493"/>
    <lineage>
        <taxon>Bacteria</taxon>
        <taxon>Bacillati</taxon>
        <taxon>Bacillota</taxon>
        <taxon>Clostridia</taxon>
        <taxon>Lachnospirales</taxon>
        <taxon>Lachnospiraceae</taxon>
        <taxon>Blautia</taxon>
    </lineage>
</organism>
<accession>A0ABQ0BJF8</accession>
<evidence type="ECO:0000313" key="2">
    <source>
        <dbReference type="Proteomes" id="UP001600943"/>
    </source>
</evidence>
<name>A0ABQ0BJF8_9FIRM</name>
<reference evidence="1 2" key="1">
    <citation type="submission" date="2024-04" db="EMBL/GenBank/DDBJ databases">
        <title>Defined microbial consortia suppress multidrug-resistant proinflammatory Enterobacteriaceae via ecological control.</title>
        <authorList>
            <person name="Furuichi M."/>
            <person name="Kawaguchi T."/>
            <person name="Pust M."/>
            <person name="Yasuma K."/>
            <person name="Plichta D."/>
            <person name="Hasegawa N."/>
            <person name="Ohya T."/>
            <person name="Bhattarai S."/>
            <person name="Sasajima S."/>
            <person name="Aoto Y."/>
            <person name="Tuganbaev T."/>
            <person name="Yaginuma M."/>
            <person name="Ueda M."/>
            <person name="Okahashi N."/>
            <person name="Amafuji K."/>
            <person name="Kiridooshi Y."/>
            <person name="Sugita K."/>
            <person name="Strazar M."/>
            <person name="Skelly A."/>
            <person name="Suda W."/>
            <person name="Hattori M."/>
            <person name="Nakamoto N."/>
            <person name="Caballero S."/>
            <person name="Norman J."/>
            <person name="Olle B."/>
            <person name="Tanoue T."/>
            <person name="Arita M."/>
            <person name="Bucci V."/>
            <person name="Atarashi K."/>
            <person name="Xavier R."/>
            <person name="Honda K."/>
        </authorList>
    </citation>
    <scope>NUCLEOTIDE SEQUENCE [LARGE SCALE GENOMIC DNA]</scope>
    <source>
        <strain evidence="2">k04-0078-D8-1</strain>
    </source>
</reference>
<proteinExistence type="predicted"/>